<dbReference type="Proteomes" id="UP001174909">
    <property type="component" value="Unassembled WGS sequence"/>
</dbReference>
<evidence type="ECO:0000313" key="4">
    <source>
        <dbReference type="Proteomes" id="UP001174909"/>
    </source>
</evidence>
<evidence type="ECO:0000256" key="1">
    <source>
        <dbReference type="ARBA" id="ARBA00023239"/>
    </source>
</evidence>
<name>A0AA35WVQ6_GEOBA</name>
<dbReference type="EMBL" id="CASHTH010002328">
    <property type="protein sequence ID" value="CAI8028347.1"/>
    <property type="molecule type" value="Genomic_DNA"/>
</dbReference>
<keyword evidence="1" id="KW-0456">Lyase</keyword>
<dbReference type="SUPFAM" id="SSF54826">
    <property type="entry name" value="Enolase N-terminal domain-like"/>
    <property type="match status" value="1"/>
</dbReference>
<accession>A0AA35WVQ6</accession>
<dbReference type="InterPro" id="IPR013341">
    <property type="entry name" value="Mandelate_racemase_N_dom"/>
</dbReference>
<evidence type="ECO:0000313" key="3">
    <source>
        <dbReference type="EMBL" id="CAI8028347.1"/>
    </source>
</evidence>
<proteinExistence type="predicted"/>
<gene>
    <name evidence="3" type="ORF">GBAR_LOCUS16180</name>
</gene>
<feature type="domain" description="Mandelate racemase/muconate lactonizing enzyme C-terminal" evidence="2">
    <location>
        <begin position="133"/>
        <end position="240"/>
    </location>
</feature>
<dbReference type="InterPro" id="IPR036849">
    <property type="entry name" value="Enolase-like_C_sf"/>
</dbReference>
<keyword evidence="4" id="KW-1185">Reference proteome</keyword>
<dbReference type="InterPro" id="IPR029065">
    <property type="entry name" value="Enolase_C-like"/>
</dbReference>
<dbReference type="Gene3D" id="3.30.390.10">
    <property type="entry name" value="Enolase-like, N-terminal domain"/>
    <property type="match status" value="1"/>
</dbReference>
<dbReference type="AlphaFoldDB" id="A0AA35WVQ6"/>
<comment type="caution">
    <text evidence="3">The sequence shown here is derived from an EMBL/GenBank/DDBJ whole genome shotgun (WGS) entry which is preliminary data.</text>
</comment>
<dbReference type="Pfam" id="PF13378">
    <property type="entry name" value="MR_MLE_C"/>
    <property type="match status" value="1"/>
</dbReference>
<dbReference type="PANTHER" id="PTHR48080:SF2">
    <property type="entry name" value="D-GALACTONATE DEHYDRATASE"/>
    <property type="match status" value="1"/>
</dbReference>
<dbReference type="Gene3D" id="3.20.20.120">
    <property type="entry name" value="Enolase-like C-terminal domain"/>
    <property type="match status" value="1"/>
</dbReference>
<dbReference type="InterPro" id="IPR013342">
    <property type="entry name" value="Mandelate_racemase_C"/>
</dbReference>
<dbReference type="SMART" id="SM00922">
    <property type="entry name" value="MR_MLE"/>
    <property type="match status" value="1"/>
</dbReference>
<dbReference type="PANTHER" id="PTHR48080">
    <property type="entry name" value="D-GALACTONATE DEHYDRATASE-RELATED"/>
    <property type="match status" value="1"/>
</dbReference>
<dbReference type="CDD" id="cd03316">
    <property type="entry name" value="MR_like"/>
    <property type="match status" value="1"/>
</dbReference>
<sequence length="247" mass="27603">MQTLKITDIETEIVQVNHRGNWLFVKVHADNGTIGVGEASHGRDDDRVQHIIDTVKPALVGWNPFQLEAFRQRFYRDTESHTYHTALSGIEQAMWDLAGKALDVPSYQLLGGKCREKIRLYANINRATVDRSPSGFANNAERAVAEGFTAIKCAPFDDVSVANISRGSLTPAICLGIDRIRTIRAAIGGDIDLMVDCHSRFNPGIIIQVAKELEDLHLFWIEDAVSLDNLDAFAHISRLHWDPDCNR</sequence>
<dbReference type="GO" id="GO:0016829">
    <property type="term" value="F:lyase activity"/>
    <property type="evidence" value="ECO:0007669"/>
    <property type="project" value="UniProtKB-KW"/>
</dbReference>
<dbReference type="Pfam" id="PF02746">
    <property type="entry name" value="MR_MLE_N"/>
    <property type="match status" value="1"/>
</dbReference>
<reference evidence="3" key="1">
    <citation type="submission" date="2023-03" db="EMBL/GenBank/DDBJ databases">
        <authorList>
            <person name="Steffen K."/>
            <person name="Cardenas P."/>
        </authorList>
    </citation>
    <scope>NUCLEOTIDE SEQUENCE</scope>
</reference>
<dbReference type="InterPro" id="IPR034593">
    <property type="entry name" value="DgoD-like"/>
</dbReference>
<organism evidence="3 4">
    <name type="scientific">Geodia barretti</name>
    <name type="common">Barrett's horny sponge</name>
    <dbReference type="NCBI Taxonomy" id="519541"/>
    <lineage>
        <taxon>Eukaryota</taxon>
        <taxon>Metazoa</taxon>
        <taxon>Porifera</taxon>
        <taxon>Demospongiae</taxon>
        <taxon>Heteroscleromorpha</taxon>
        <taxon>Tetractinellida</taxon>
        <taxon>Astrophorina</taxon>
        <taxon>Geodiidae</taxon>
        <taxon>Geodia</taxon>
    </lineage>
</organism>
<dbReference type="InterPro" id="IPR029017">
    <property type="entry name" value="Enolase-like_N"/>
</dbReference>
<protein>
    <submittedName>
        <fullName evidence="3">D-xylonate dehydratase</fullName>
    </submittedName>
</protein>
<dbReference type="SUPFAM" id="SSF51604">
    <property type="entry name" value="Enolase C-terminal domain-like"/>
    <property type="match status" value="1"/>
</dbReference>
<evidence type="ECO:0000259" key="2">
    <source>
        <dbReference type="SMART" id="SM00922"/>
    </source>
</evidence>